<keyword evidence="1" id="KW-0732">Signal</keyword>
<dbReference type="STRING" id="1437059.A6A05_13300"/>
<accession>A0A178MNH4</accession>
<keyword evidence="4" id="KW-1185">Reference proteome</keyword>
<dbReference type="OrthoDB" id="6038785at2"/>
<dbReference type="AlphaFoldDB" id="A0A178MNH4"/>
<reference evidence="3 4" key="1">
    <citation type="submission" date="2016-04" db="EMBL/GenBank/DDBJ databases">
        <title>Draft genome sequence of freshwater magnetotactic bacteria Magnetospirillum marisnigri SP-1 and Magnetospirillum moscoviense BB-1.</title>
        <authorList>
            <person name="Koziaeva V."/>
            <person name="Dziuba M.V."/>
            <person name="Ivanov T.M."/>
            <person name="Kuznetsov B."/>
            <person name="Grouzdev D.S."/>
        </authorList>
    </citation>
    <scope>NUCLEOTIDE SEQUENCE [LARGE SCALE GENOMIC DNA]</scope>
    <source>
        <strain evidence="3 4">BB-1</strain>
    </source>
</reference>
<feature type="chain" id="PRO_5008092094" description="FecR protein domain-containing protein" evidence="1">
    <location>
        <begin position="18"/>
        <end position="144"/>
    </location>
</feature>
<dbReference type="InterPro" id="IPR006860">
    <property type="entry name" value="FecR"/>
</dbReference>
<feature type="domain" description="FecR protein" evidence="2">
    <location>
        <begin position="52"/>
        <end position="142"/>
    </location>
</feature>
<dbReference type="Pfam" id="PF04773">
    <property type="entry name" value="FecR"/>
    <property type="match status" value="1"/>
</dbReference>
<feature type="signal peptide" evidence="1">
    <location>
        <begin position="1"/>
        <end position="17"/>
    </location>
</feature>
<name>A0A178MNH4_9PROT</name>
<evidence type="ECO:0000259" key="2">
    <source>
        <dbReference type="Pfam" id="PF04773"/>
    </source>
</evidence>
<dbReference type="Proteomes" id="UP000078543">
    <property type="component" value="Unassembled WGS sequence"/>
</dbReference>
<protein>
    <recommendedName>
        <fullName evidence="2">FecR protein domain-containing protein</fullName>
    </recommendedName>
</protein>
<dbReference type="EMBL" id="LWQU01000145">
    <property type="protein sequence ID" value="OAN49635.1"/>
    <property type="molecule type" value="Genomic_DNA"/>
</dbReference>
<proteinExistence type="predicted"/>
<evidence type="ECO:0000313" key="3">
    <source>
        <dbReference type="EMBL" id="OAN49635.1"/>
    </source>
</evidence>
<evidence type="ECO:0000256" key="1">
    <source>
        <dbReference type="SAM" id="SignalP"/>
    </source>
</evidence>
<organism evidence="3 4">
    <name type="scientific">Magnetospirillum moscoviense</name>
    <dbReference type="NCBI Taxonomy" id="1437059"/>
    <lineage>
        <taxon>Bacteria</taxon>
        <taxon>Pseudomonadati</taxon>
        <taxon>Pseudomonadota</taxon>
        <taxon>Alphaproteobacteria</taxon>
        <taxon>Rhodospirillales</taxon>
        <taxon>Rhodospirillaceae</taxon>
        <taxon>Magnetospirillum</taxon>
    </lineage>
</organism>
<gene>
    <name evidence="3" type="ORF">A6A05_13300</name>
</gene>
<comment type="caution">
    <text evidence="3">The sequence shown here is derived from an EMBL/GenBank/DDBJ whole genome shotgun (WGS) entry which is preliminary data.</text>
</comment>
<evidence type="ECO:0000313" key="4">
    <source>
        <dbReference type="Proteomes" id="UP000078543"/>
    </source>
</evidence>
<dbReference type="RefSeq" id="WP_068501330.1">
    <property type="nucleotide sequence ID" value="NZ_LWQU01000145.1"/>
</dbReference>
<sequence length="144" mass="15000">MRMLTVALVLWAGVALAADPVGQVKSLEGSATLIRAGAEQALAGGEALRADDVLVTKAGSTLGIVFRDDTTLAMGPSSRLVIDRLLFQPAASQLDLGLSFDKGTFSVQSGQIAKLAPERTNFRTPTASLAIRGTSFLVKVDGNE</sequence>
<dbReference type="PANTHER" id="PTHR38731">
    <property type="entry name" value="LIPL45-RELATED LIPOPROTEIN-RELATED"/>
    <property type="match status" value="1"/>
</dbReference>